<dbReference type="EMBL" id="JADBEM010000001">
    <property type="protein sequence ID" value="MBE1605137.1"/>
    <property type="molecule type" value="Genomic_DNA"/>
</dbReference>
<proteinExistence type="predicted"/>
<feature type="transmembrane region" description="Helical" evidence="2">
    <location>
        <begin position="120"/>
        <end position="139"/>
    </location>
</feature>
<dbReference type="Proteomes" id="UP000638648">
    <property type="component" value="Unassembled WGS sequence"/>
</dbReference>
<keyword evidence="4" id="KW-1185">Reference proteome</keyword>
<feature type="transmembrane region" description="Helical" evidence="2">
    <location>
        <begin position="85"/>
        <end position="108"/>
    </location>
</feature>
<evidence type="ECO:0000256" key="2">
    <source>
        <dbReference type="SAM" id="Phobius"/>
    </source>
</evidence>
<organism evidence="3 4">
    <name type="scientific">Actinopolymorpha pittospori</name>
    <dbReference type="NCBI Taxonomy" id="648752"/>
    <lineage>
        <taxon>Bacteria</taxon>
        <taxon>Bacillati</taxon>
        <taxon>Actinomycetota</taxon>
        <taxon>Actinomycetes</taxon>
        <taxon>Propionibacteriales</taxon>
        <taxon>Actinopolymorphaceae</taxon>
        <taxon>Actinopolymorpha</taxon>
    </lineage>
</organism>
<comment type="caution">
    <text evidence="3">The sequence shown here is derived from an EMBL/GenBank/DDBJ whole genome shotgun (WGS) entry which is preliminary data.</text>
</comment>
<keyword evidence="2" id="KW-1133">Transmembrane helix</keyword>
<protein>
    <submittedName>
        <fullName evidence="3">Uncharacterized protein</fullName>
    </submittedName>
</protein>
<name>A0A927MRW3_9ACTN</name>
<keyword evidence="2" id="KW-0472">Membrane</keyword>
<keyword evidence="2" id="KW-0812">Transmembrane</keyword>
<evidence type="ECO:0000313" key="3">
    <source>
        <dbReference type="EMBL" id="MBE1605137.1"/>
    </source>
</evidence>
<feature type="transmembrane region" description="Helical" evidence="2">
    <location>
        <begin position="151"/>
        <end position="173"/>
    </location>
</feature>
<feature type="region of interest" description="Disordered" evidence="1">
    <location>
        <begin position="1"/>
        <end position="23"/>
    </location>
</feature>
<feature type="transmembrane region" description="Helical" evidence="2">
    <location>
        <begin position="31"/>
        <end position="53"/>
    </location>
</feature>
<feature type="region of interest" description="Disordered" evidence="1">
    <location>
        <begin position="180"/>
        <end position="210"/>
    </location>
</feature>
<gene>
    <name evidence="3" type="ORF">HEB94_001985</name>
</gene>
<dbReference type="AlphaFoldDB" id="A0A927MRW3"/>
<evidence type="ECO:0000313" key="4">
    <source>
        <dbReference type="Proteomes" id="UP000638648"/>
    </source>
</evidence>
<accession>A0A927MRW3</accession>
<evidence type="ECO:0000256" key="1">
    <source>
        <dbReference type="SAM" id="MobiDB-lite"/>
    </source>
</evidence>
<sequence length="210" mass="21172">MAGQWSSPPPGTSPSAIPTEPARQPSAYPSALGKVLVVVLAIETVLALAYAVFALGPRRGIFADLGSHPALVTRDAATGSDTVNLVLFVAFGLSTILAIVLGVGWAMGVRRARPDRPRPFGLAWWLETVAGVIVVLVALGLHTSGEPARIALGYVVLGIGTLLMAGSAAWALLTVRRATPTSDVPGGPAAASPAPPTGRGPGGAPAQPGP</sequence>
<dbReference type="RefSeq" id="WP_192749526.1">
    <property type="nucleotide sequence ID" value="NZ_BAABJL010000133.1"/>
</dbReference>
<reference evidence="3" key="1">
    <citation type="submission" date="2020-10" db="EMBL/GenBank/DDBJ databases">
        <title>Sequencing the genomes of 1000 actinobacteria strains.</title>
        <authorList>
            <person name="Klenk H.-P."/>
        </authorList>
    </citation>
    <scope>NUCLEOTIDE SEQUENCE</scope>
    <source>
        <strain evidence="3">DSM 45354</strain>
    </source>
</reference>